<dbReference type="Pfam" id="PF00793">
    <property type="entry name" value="DAHP_synth_1"/>
    <property type="match status" value="1"/>
</dbReference>
<dbReference type="InterPro" id="IPR006218">
    <property type="entry name" value="DAHP1/KDSA"/>
</dbReference>
<dbReference type="Gene3D" id="3.20.20.70">
    <property type="entry name" value="Aldolase class I"/>
    <property type="match status" value="1"/>
</dbReference>
<dbReference type="SMART" id="SM00830">
    <property type="entry name" value="CM_2"/>
    <property type="match status" value="1"/>
</dbReference>
<accession>A0AAU7QVE4</accession>
<dbReference type="InterPro" id="IPR036979">
    <property type="entry name" value="CM_dom_sf"/>
</dbReference>
<sequence length="348" mass="42089">MKNYNWIKRFNKPLFICGPCSLDKKKYFFKIIKKLYSYNIKIFRIGIWKPRTYPNNFEGLGKKSFKWIKQIKKKFKDILFATEIGNVKHISLCIKNKIDILWIGARTTTNPFLITEISKKLKNTSKIILIKNTIHNEIDLLLGCIKRLQINNIKNIGIIHRGCYNPYKGYYRNFIEWNIINKIKKKIPNLPIFFDPSHITGNYKFIFKLLKQSIYFQYSGYFIESHINPKKALSDNTQQLKPKILNIYKKKILQLYNKKINNIFIKKKRLELEELDKKIILILSNRIQIIKDIYKYKKKYNILLFNKKRYQSIIKNYKKFLCNNKIHYKYYILKIFKIIHYISLIIQK</sequence>
<dbReference type="Gene3D" id="1.20.59.10">
    <property type="entry name" value="Chorismate mutase"/>
    <property type="match status" value="1"/>
</dbReference>
<dbReference type="PANTHER" id="PTHR43018">
    <property type="entry name" value="PHOSPHO-2-DEHYDRO-3-DEOXYHEPTONATE ALDOLASE"/>
    <property type="match status" value="1"/>
</dbReference>
<organism evidence="4">
    <name type="scientific">Candidatus Shikimatogenerans sp. AspAUS03</name>
    <dbReference type="NCBI Taxonomy" id="3158563"/>
    <lineage>
        <taxon>Bacteria</taxon>
        <taxon>Pseudomonadati</taxon>
        <taxon>Bacteroidota</taxon>
        <taxon>Flavobacteriia</taxon>
        <taxon>Flavobacteriales</taxon>
        <taxon>Candidatus Shikimatogenerans</taxon>
    </lineage>
</organism>
<dbReference type="GO" id="GO:0004106">
    <property type="term" value="F:chorismate mutase activity"/>
    <property type="evidence" value="ECO:0007669"/>
    <property type="project" value="UniProtKB-EC"/>
</dbReference>
<evidence type="ECO:0000313" key="4">
    <source>
        <dbReference type="EMBL" id="XBT18865.1"/>
    </source>
</evidence>
<evidence type="ECO:0000259" key="3">
    <source>
        <dbReference type="PROSITE" id="PS51168"/>
    </source>
</evidence>
<dbReference type="InterPro" id="IPR013785">
    <property type="entry name" value="Aldolase_TIM"/>
</dbReference>
<name>A0AAU7QVE4_9FLAO</name>
<feature type="domain" description="Chorismate mutase" evidence="3">
    <location>
        <begin position="259"/>
        <end position="348"/>
    </location>
</feature>
<evidence type="ECO:0000256" key="1">
    <source>
        <dbReference type="ARBA" id="ARBA00012404"/>
    </source>
</evidence>
<evidence type="ECO:0000256" key="2">
    <source>
        <dbReference type="ARBA" id="ARBA00022679"/>
    </source>
</evidence>
<gene>
    <name evidence="4" type="ORF">ABPD24_00065</name>
</gene>
<reference evidence="4" key="1">
    <citation type="submission" date="2024-06" db="EMBL/GenBank/DDBJ databases">
        <title>Diversity, functionality, and evolutionary history of bacterial symbionts in false click beetles (Coleoptera, Throscidae).</title>
        <authorList>
            <person name="Wierz J.C."/>
            <person name="Malm H."/>
            <person name="Kaltenpoth M."/>
            <person name="Engl T."/>
        </authorList>
    </citation>
    <scope>NUCLEOTIDE SEQUENCE</scope>
    <source>
        <strain evidence="4">AspAUS03</strain>
    </source>
</reference>
<dbReference type="InterPro" id="IPR052899">
    <property type="entry name" value="Class-I_DAHP_synthase"/>
</dbReference>
<dbReference type="GO" id="GO:0016740">
    <property type="term" value="F:transferase activity"/>
    <property type="evidence" value="ECO:0007669"/>
    <property type="project" value="UniProtKB-KW"/>
</dbReference>
<dbReference type="InterPro" id="IPR036263">
    <property type="entry name" value="Chorismate_II_sf"/>
</dbReference>
<keyword evidence="4" id="KW-0413">Isomerase</keyword>
<keyword evidence="2" id="KW-0808">Transferase</keyword>
<dbReference type="SUPFAM" id="SSF51569">
    <property type="entry name" value="Aldolase"/>
    <property type="match status" value="1"/>
</dbReference>
<dbReference type="AlphaFoldDB" id="A0AAU7QVE4"/>
<protein>
    <recommendedName>
        <fullName evidence="1">chorismate mutase</fullName>
        <ecNumber evidence="1">5.4.99.5</ecNumber>
    </recommendedName>
</protein>
<dbReference type="InterPro" id="IPR002701">
    <property type="entry name" value="CM_II_prokaryot"/>
</dbReference>
<dbReference type="GO" id="GO:0046417">
    <property type="term" value="P:chorismate metabolic process"/>
    <property type="evidence" value="ECO:0007669"/>
    <property type="project" value="InterPro"/>
</dbReference>
<proteinExistence type="predicted"/>
<dbReference type="EC" id="5.4.99.5" evidence="1"/>
<dbReference type="Pfam" id="PF01817">
    <property type="entry name" value="CM_2"/>
    <property type="match status" value="1"/>
</dbReference>
<dbReference type="PROSITE" id="PS51168">
    <property type="entry name" value="CHORISMATE_MUT_2"/>
    <property type="match status" value="1"/>
</dbReference>
<dbReference type="PANTHER" id="PTHR43018:SF1">
    <property type="entry name" value="PROTEIN AROA(G)"/>
    <property type="match status" value="1"/>
</dbReference>
<dbReference type="EMBL" id="CP157897">
    <property type="protein sequence ID" value="XBT18865.1"/>
    <property type="molecule type" value="Genomic_DNA"/>
</dbReference>
<dbReference type="SUPFAM" id="SSF48600">
    <property type="entry name" value="Chorismate mutase II"/>
    <property type="match status" value="1"/>
</dbReference>